<gene>
    <name evidence="2" type="ORF">HC175_18185</name>
</gene>
<accession>A0ABX1D2Z7</accession>
<organism evidence="2 3">
    <name type="scientific">Salinimicrobium oceani</name>
    <dbReference type="NCBI Taxonomy" id="2722702"/>
    <lineage>
        <taxon>Bacteria</taxon>
        <taxon>Pseudomonadati</taxon>
        <taxon>Bacteroidota</taxon>
        <taxon>Flavobacteriia</taxon>
        <taxon>Flavobacteriales</taxon>
        <taxon>Flavobacteriaceae</taxon>
        <taxon>Salinimicrobium</taxon>
    </lineage>
</organism>
<dbReference type="EMBL" id="JAAVJR010000552">
    <property type="protein sequence ID" value="NJW54843.1"/>
    <property type="molecule type" value="Genomic_DNA"/>
</dbReference>
<evidence type="ECO:0000313" key="3">
    <source>
        <dbReference type="Proteomes" id="UP000703674"/>
    </source>
</evidence>
<reference evidence="2 3" key="1">
    <citation type="submission" date="2020-03" db="EMBL/GenBank/DDBJ databases">
        <title>Salinimicrobium sp. nov, isolated from SCS.</title>
        <authorList>
            <person name="Cao W.R."/>
        </authorList>
    </citation>
    <scope>NUCLEOTIDE SEQUENCE [LARGE SCALE GENOMIC DNA]</scope>
    <source>
        <strain evidence="3">J15B91</strain>
    </source>
</reference>
<dbReference type="Proteomes" id="UP000703674">
    <property type="component" value="Unassembled WGS sequence"/>
</dbReference>
<proteinExistence type="predicted"/>
<feature type="domain" description="DUF4268" evidence="1">
    <location>
        <begin position="8"/>
        <end position="142"/>
    </location>
</feature>
<protein>
    <submittedName>
        <fullName evidence="2">DUF4268 domain-containing protein</fullName>
    </submittedName>
</protein>
<feature type="non-terminal residue" evidence="2">
    <location>
        <position position="1"/>
    </location>
</feature>
<comment type="caution">
    <text evidence="2">The sequence shown here is derived from an EMBL/GenBank/DDBJ whole genome shotgun (WGS) entry which is preliminary data.</text>
</comment>
<name>A0ABX1D2Z7_9FLAO</name>
<keyword evidence="3" id="KW-1185">Reference proteome</keyword>
<sequence>ETENRLVRFWTMLKKELQQNNFRYLDSVTPKPYFDIGFIRGAGRYNFCIGRKTNRIELYFPNDPENEIVEEFKKHQKEIEDRFGHELIFDGGENRKASKIKFEYPEPEFFKDFGEFQNEENWEKRTKWFASNMEKFYKAFQPFADRILKGRSYNG</sequence>
<evidence type="ECO:0000259" key="1">
    <source>
        <dbReference type="Pfam" id="PF14088"/>
    </source>
</evidence>
<dbReference type="Pfam" id="PF14088">
    <property type="entry name" value="DUF4268"/>
    <property type="match status" value="1"/>
</dbReference>
<dbReference type="InterPro" id="IPR025364">
    <property type="entry name" value="DUF4268"/>
</dbReference>
<evidence type="ECO:0000313" key="2">
    <source>
        <dbReference type="EMBL" id="NJW54843.1"/>
    </source>
</evidence>
<dbReference type="RefSeq" id="WP_168139661.1">
    <property type="nucleotide sequence ID" value="NZ_JAAVJR010000552.1"/>
</dbReference>